<comment type="subunit">
    <text evidence="2">Monomer.</text>
</comment>
<keyword evidence="3" id="KW-0017">Alkaloid metabolism</keyword>
<dbReference type="OMA" id="NIAHLME"/>
<keyword evidence="5" id="KW-0012">Acyltransferase</keyword>
<protein>
    <submittedName>
        <fullName evidence="6">Uncharacterized protein</fullName>
    </submittedName>
</protein>
<evidence type="ECO:0000313" key="7">
    <source>
        <dbReference type="Proteomes" id="UP000295252"/>
    </source>
</evidence>
<dbReference type="GO" id="GO:0016746">
    <property type="term" value="F:acyltransferase activity"/>
    <property type="evidence" value="ECO:0007669"/>
    <property type="project" value="UniProtKB-KW"/>
</dbReference>
<organism evidence="6 7">
    <name type="scientific">Coffea canephora</name>
    <name type="common">Robusta coffee</name>
    <dbReference type="NCBI Taxonomy" id="49390"/>
    <lineage>
        <taxon>Eukaryota</taxon>
        <taxon>Viridiplantae</taxon>
        <taxon>Streptophyta</taxon>
        <taxon>Embryophyta</taxon>
        <taxon>Tracheophyta</taxon>
        <taxon>Spermatophyta</taxon>
        <taxon>Magnoliopsida</taxon>
        <taxon>eudicotyledons</taxon>
        <taxon>Gunneridae</taxon>
        <taxon>Pentapetalae</taxon>
        <taxon>asterids</taxon>
        <taxon>lamiids</taxon>
        <taxon>Gentianales</taxon>
        <taxon>Rubiaceae</taxon>
        <taxon>Ixoroideae</taxon>
        <taxon>Gardenieae complex</taxon>
        <taxon>Bertiereae - Coffeeae clade</taxon>
        <taxon>Coffeeae</taxon>
        <taxon>Coffea</taxon>
    </lineage>
</organism>
<dbReference type="GO" id="GO:0009820">
    <property type="term" value="P:alkaloid metabolic process"/>
    <property type="evidence" value="ECO:0007669"/>
    <property type="project" value="UniProtKB-KW"/>
</dbReference>
<comment type="similarity">
    <text evidence="1">Belongs to the plant acyltransferase family.</text>
</comment>
<dbReference type="OrthoDB" id="1932220at2759"/>
<dbReference type="InParanoid" id="A0A068V693"/>
<accession>A0A068V693</accession>
<proteinExistence type="inferred from homology"/>
<dbReference type="InterPro" id="IPR023213">
    <property type="entry name" value="CAT-like_dom_sf"/>
</dbReference>
<dbReference type="STRING" id="49390.A0A068V693"/>
<evidence type="ECO:0000256" key="1">
    <source>
        <dbReference type="ARBA" id="ARBA00009861"/>
    </source>
</evidence>
<keyword evidence="7" id="KW-1185">Reference proteome</keyword>
<dbReference type="PANTHER" id="PTHR31623:SF55">
    <property type="entry name" value="VINORINE SYNTHASE"/>
    <property type="match status" value="1"/>
</dbReference>
<dbReference type="Proteomes" id="UP000295252">
    <property type="component" value="Chromosome III"/>
</dbReference>
<evidence type="ECO:0000256" key="5">
    <source>
        <dbReference type="ARBA" id="ARBA00023315"/>
    </source>
</evidence>
<dbReference type="PANTHER" id="PTHR31623">
    <property type="entry name" value="F21J9.9"/>
    <property type="match status" value="1"/>
</dbReference>
<evidence type="ECO:0000256" key="4">
    <source>
        <dbReference type="ARBA" id="ARBA00022679"/>
    </source>
</evidence>
<dbReference type="Gene3D" id="3.30.559.10">
    <property type="entry name" value="Chloramphenicol acetyltransferase-like domain"/>
    <property type="match status" value="1"/>
</dbReference>
<dbReference type="PhylomeDB" id="A0A068V693"/>
<dbReference type="Pfam" id="PF02458">
    <property type="entry name" value="Transferase"/>
    <property type="match status" value="1"/>
</dbReference>
<evidence type="ECO:0000256" key="3">
    <source>
        <dbReference type="ARBA" id="ARBA00022589"/>
    </source>
</evidence>
<reference evidence="7" key="1">
    <citation type="journal article" date="2014" name="Science">
        <title>The coffee genome provides insight into the convergent evolution of caffeine biosynthesis.</title>
        <authorList>
            <person name="Denoeud F."/>
            <person name="Carretero-Paulet L."/>
            <person name="Dereeper A."/>
            <person name="Droc G."/>
            <person name="Guyot R."/>
            <person name="Pietrella M."/>
            <person name="Zheng C."/>
            <person name="Alberti A."/>
            <person name="Anthony F."/>
            <person name="Aprea G."/>
            <person name="Aury J.M."/>
            <person name="Bento P."/>
            <person name="Bernard M."/>
            <person name="Bocs S."/>
            <person name="Campa C."/>
            <person name="Cenci A."/>
            <person name="Combes M.C."/>
            <person name="Crouzillat D."/>
            <person name="Da Silva C."/>
            <person name="Daddiego L."/>
            <person name="De Bellis F."/>
            <person name="Dussert S."/>
            <person name="Garsmeur O."/>
            <person name="Gayraud T."/>
            <person name="Guignon V."/>
            <person name="Jahn K."/>
            <person name="Jamilloux V."/>
            <person name="Joet T."/>
            <person name="Labadie K."/>
            <person name="Lan T."/>
            <person name="Leclercq J."/>
            <person name="Lepelley M."/>
            <person name="Leroy T."/>
            <person name="Li L.T."/>
            <person name="Librado P."/>
            <person name="Lopez L."/>
            <person name="Munoz A."/>
            <person name="Noel B."/>
            <person name="Pallavicini A."/>
            <person name="Perrotta G."/>
            <person name="Poncet V."/>
            <person name="Pot D."/>
            <person name="Priyono X."/>
            <person name="Rigoreau M."/>
            <person name="Rouard M."/>
            <person name="Rozas J."/>
            <person name="Tranchant-Dubreuil C."/>
            <person name="VanBuren R."/>
            <person name="Zhang Q."/>
            <person name="Andrade A.C."/>
            <person name="Argout X."/>
            <person name="Bertrand B."/>
            <person name="de Kochko A."/>
            <person name="Graziosi G."/>
            <person name="Henry R.J."/>
            <person name="Jayarama X."/>
            <person name="Ming R."/>
            <person name="Nagai C."/>
            <person name="Rounsley S."/>
            <person name="Sankoff D."/>
            <person name="Giuliano G."/>
            <person name="Albert V.A."/>
            <person name="Wincker P."/>
            <person name="Lashermes P."/>
        </authorList>
    </citation>
    <scope>NUCLEOTIDE SEQUENCE [LARGE SCALE GENOMIC DNA]</scope>
    <source>
        <strain evidence="7">cv. DH200-94</strain>
    </source>
</reference>
<dbReference type="EMBL" id="HG739204">
    <property type="protein sequence ID" value="CDP16265.1"/>
    <property type="molecule type" value="Genomic_DNA"/>
</dbReference>
<dbReference type="Gramene" id="CDP16265">
    <property type="protein sequence ID" value="CDP16265"/>
    <property type="gene ID" value="GSCOC_T00018035001"/>
</dbReference>
<name>A0A068V693_COFCA</name>
<dbReference type="AlphaFoldDB" id="A0A068V693"/>
<gene>
    <name evidence="6" type="ORF">GSCOC_T00018035001</name>
</gene>
<evidence type="ECO:0000313" key="6">
    <source>
        <dbReference type="EMBL" id="CDP16265.1"/>
    </source>
</evidence>
<keyword evidence="4" id="KW-0808">Transferase</keyword>
<evidence type="ECO:0000256" key="2">
    <source>
        <dbReference type="ARBA" id="ARBA00011245"/>
    </source>
</evidence>
<sequence length="358" mass="39951">MWWFISRIAFPTRRESLLGSKCHLFSLPRQSRENHIANGSAGTTKPALFGCKCASKGYNEHLMNRQSNGHVYTCPSSGIAGLRRKQQGTYLNDVTSQRSRCLKESLSKTLVAFYPQAGKIKDNLHIECNDDGVYYVETRTNIGMLDFLRKPENEFMNQLCPFHPDSTELLSKSYPIMVQVNIFDCGGIAICLGASHKIFDGLSVSTFMQSWAATTRESTLELELLVNKISNSIGTMNADFVESINGENGIQKLMGALKDFHEVFYDPNSMAECIYISSICKTGFYEADFGWGKPIWTCIARGNGDLHGLGNIAHLMETKSGDGIEALVTMKEEYMATLQKNQELLHYASLNRSPLDSS</sequence>